<accession>A0A2P2NRF2</accession>
<protein>
    <submittedName>
        <fullName evidence="1">Uncharacterized protein</fullName>
    </submittedName>
</protein>
<name>A0A2P2NRF2_RHIMU</name>
<reference evidence="1" key="1">
    <citation type="submission" date="2018-02" db="EMBL/GenBank/DDBJ databases">
        <title>Rhizophora mucronata_Transcriptome.</title>
        <authorList>
            <person name="Meera S.P."/>
            <person name="Sreeshan A."/>
            <person name="Augustine A."/>
        </authorList>
    </citation>
    <scope>NUCLEOTIDE SEQUENCE</scope>
    <source>
        <tissue evidence="1">Leaf</tissue>
    </source>
</reference>
<proteinExistence type="predicted"/>
<dbReference type="EMBL" id="GGEC01064520">
    <property type="protein sequence ID" value="MBX45004.1"/>
    <property type="molecule type" value="Transcribed_RNA"/>
</dbReference>
<sequence length="49" mass="5414">MAESFLQARLLMVSPEIGTITTPQKPNFSNTKLGWTCSALWALRGQESC</sequence>
<evidence type="ECO:0000313" key="1">
    <source>
        <dbReference type="EMBL" id="MBX45004.1"/>
    </source>
</evidence>
<organism evidence="1">
    <name type="scientific">Rhizophora mucronata</name>
    <name type="common">Asiatic mangrove</name>
    <dbReference type="NCBI Taxonomy" id="61149"/>
    <lineage>
        <taxon>Eukaryota</taxon>
        <taxon>Viridiplantae</taxon>
        <taxon>Streptophyta</taxon>
        <taxon>Embryophyta</taxon>
        <taxon>Tracheophyta</taxon>
        <taxon>Spermatophyta</taxon>
        <taxon>Magnoliopsida</taxon>
        <taxon>eudicotyledons</taxon>
        <taxon>Gunneridae</taxon>
        <taxon>Pentapetalae</taxon>
        <taxon>rosids</taxon>
        <taxon>fabids</taxon>
        <taxon>Malpighiales</taxon>
        <taxon>Rhizophoraceae</taxon>
        <taxon>Rhizophora</taxon>
    </lineage>
</organism>
<dbReference type="AlphaFoldDB" id="A0A2P2NRF2"/>